<evidence type="ECO:0000256" key="2">
    <source>
        <dbReference type="ARBA" id="ARBA00022692"/>
    </source>
</evidence>
<feature type="transmembrane region" description="Helical" evidence="5">
    <location>
        <begin position="48"/>
        <end position="67"/>
    </location>
</feature>
<dbReference type="EMBL" id="HBHT01014643">
    <property type="protein sequence ID" value="CAD9960809.1"/>
    <property type="molecule type" value="Transcribed_RNA"/>
</dbReference>
<evidence type="ECO:0000256" key="5">
    <source>
        <dbReference type="SAM" id="Phobius"/>
    </source>
</evidence>
<evidence type="ECO:0000256" key="1">
    <source>
        <dbReference type="ARBA" id="ARBA00004141"/>
    </source>
</evidence>
<keyword evidence="3 5" id="KW-1133">Transmembrane helix</keyword>
<evidence type="ECO:0000256" key="3">
    <source>
        <dbReference type="ARBA" id="ARBA00022989"/>
    </source>
</evidence>
<dbReference type="GO" id="GO:0016020">
    <property type="term" value="C:membrane"/>
    <property type="evidence" value="ECO:0007669"/>
    <property type="project" value="UniProtKB-SubCell"/>
</dbReference>
<proteinExistence type="predicted"/>
<sequence length="134" mass="13925">MPSSSSDRLLQLSSLLGSTGVALGALGAHALKDTLSARPGILDNWRTAILYQLFHATAILGVAVLNAQKPQPRLENAGYMMGVGSAMFSGSIYLLCLQIGPKKILGPTTPLGGLIMLGGWGLLGFCGTRSAKNE</sequence>
<feature type="transmembrane region" description="Helical" evidence="5">
    <location>
        <begin position="112"/>
        <end position="131"/>
    </location>
</feature>
<dbReference type="PANTHER" id="PTHR43461:SF1">
    <property type="entry name" value="TRANSMEMBRANE PROTEIN 256"/>
    <property type="match status" value="1"/>
</dbReference>
<name>A0A7S2Y953_9STRA</name>
<evidence type="ECO:0000313" key="6">
    <source>
        <dbReference type="EMBL" id="CAD9960809.1"/>
    </source>
</evidence>
<dbReference type="Pfam" id="PF04241">
    <property type="entry name" value="DUF423"/>
    <property type="match status" value="1"/>
</dbReference>
<reference evidence="6" key="1">
    <citation type="submission" date="2021-01" db="EMBL/GenBank/DDBJ databases">
        <authorList>
            <person name="Corre E."/>
            <person name="Pelletier E."/>
            <person name="Niang G."/>
            <person name="Scheremetjew M."/>
            <person name="Finn R."/>
            <person name="Kale V."/>
            <person name="Holt S."/>
            <person name="Cochrane G."/>
            <person name="Meng A."/>
            <person name="Brown T."/>
            <person name="Cohen L."/>
        </authorList>
    </citation>
    <scope>NUCLEOTIDE SEQUENCE</scope>
    <source>
        <strain evidence="6">CCMP125</strain>
    </source>
</reference>
<feature type="transmembrane region" description="Helical" evidence="5">
    <location>
        <begin position="79"/>
        <end position="100"/>
    </location>
</feature>
<keyword evidence="2 5" id="KW-0812">Transmembrane</keyword>
<organism evidence="6">
    <name type="scientific">Entomoneis paludosa</name>
    <dbReference type="NCBI Taxonomy" id="265537"/>
    <lineage>
        <taxon>Eukaryota</taxon>
        <taxon>Sar</taxon>
        <taxon>Stramenopiles</taxon>
        <taxon>Ochrophyta</taxon>
        <taxon>Bacillariophyta</taxon>
        <taxon>Bacillariophyceae</taxon>
        <taxon>Bacillariophycidae</taxon>
        <taxon>Entomoneidaceae</taxon>
        <taxon>Entomoneis</taxon>
    </lineage>
</organism>
<keyword evidence="4 5" id="KW-0472">Membrane</keyword>
<evidence type="ECO:0008006" key="7">
    <source>
        <dbReference type="Google" id="ProtNLM"/>
    </source>
</evidence>
<protein>
    <recommendedName>
        <fullName evidence="7">DUF423 domain-containing protein</fullName>
    </recommendedName>
</protein>
<dbReference type="AlphaFoldDB" id="A0A7S2Y953"/>
<dbReference type="InterPro" id="IPR006696">
    <property type="entry name" value="DUF423"/>
</dbReference>
<dbReference type="PANTHER" id="PTHR43461">
    <property type="entry name" value="TRANSMEMBRANE PROTEIN 256"/>
    <property type="match status" value="1"/>
</dbReference>
<comment type="subcellular location">
    <subcellularLocation>
        <location evidence="1">Membrane</location>
        <topology evidence="1">Multi-pass membrane protein</topology>
    </subcellularLocation>
</comment>
<accession>A0A7S2Y953</accession>
<gene>
    <name evidence="6" type="ORF">APAL1065_LOCUS9783</name>
</gene>
<evidence type="ECO:0000256" key="4">
    <source>
        <dbReference type="ARBA" id="ARBA00023136"/>
    </source>
</evidence>